<evidence type="ECO:0000313" key="3">
    <source>
        <dbReference type="Proteomes" id="UP000824469"/>
    </source>
</evidence>
<proteinExistence type="predicted"/>
<protein>
    <recommendedName>
        <fullName evidence="1">DUF668 domain-containing protein</fullName>
    </recommendedName>
</protein>
<evidence type="ECO:0000313" key="2">
    <source>
        <dbReference type="EMBL" id="KAH9308315.1"/>
    </source>
</evidence>
<dbReference type="Pfam" id="PF05003">
    <property type="entry name" value="DUF668"/>
    <property type="match status" value="1"/>
</dbReference>
<feature type="domain" description="DUF668" evidence="1">
    <location>
        <begin position="2"/>
        <end position="86"/>
    </location>
</feature>
<feature type="non-terminal residue" evidence="2">
    <location>
        <position position="1"/>
    </location>
</feature>
<gene>
    <name evidence="2" type="ORF">KI387_036226</name>
</gene>
<dbReference type="EMBL" id="JAHRHJ020000007">
    <property type="protein sequence ID" value="KAH9308315.1"/>
    <property type="molecule type" value="Genomic_DNA"/>
</dbReference>
<dbReference type="PANTHER" id="PTHR31730">
    <property type="entry name" value="OS01G0873900 PROTEIN"/>
    <property type="match status" value="1"/>
</dbReference>
<reference evidence="2 3" key="1">
    <citation type="journal article" date="2021" name="Nat. Plants">
        <title>The Taxus genome provides insights into paclitaxel biosynthesis.</title>
        <authorList>
            <person name="Xiong X."/>
            <person name="Gou J."/>
            <person name="Liao Q."/>
            <person name="Li Y."/>
            <person name="Zhou Q."/>
            <person name="Bi G."/>
            <person name="Li C."/>
            <person name="Du R."/>
            <person name="Wang X."/>
            <person name="Sun T."/>
            <person name="Guo L."/>
            <person name="Liang H."/>
            <person name="Lu P."/>
            <person name="Wu Y."/>
            <person name="Zhang Z."/>
            <person name="Ro D.K."/>
            <person name="Shang Y."/>
            <person name="Huang S."/>
            <person name="Yan J."/>
        </authorList>
    </citation>
    <scope>NUCLEOTIDE SEQUENCE [LARGE SCALE GENOMIC DNA]</scope>
    <source>
        <strain evidence="2">Ta-2019</strain>
    </source>
</reference>
<sequence>RLDPTSLALHYANIVNQIGSLVSRPNSVPLNTRDTLYRGLPPSIRLALRSKLLSNPVKEELTVPQIKAEMEKILMWLVLVVTNTTKAHHGFGWVGEWANTGSTLDRRLPGHSDFTLIQTFHYAEKEKTEAYIFKLIVWLHHLVNKARNSANGSKPPIKSHVHSLVPTNSNPSGLFPNKLTSIRNDNAPSLRELSQEDKDMLKDERFVPISDEKYFSSFLEKYSKQKMIRERNCFILCTGVANAFKAEKLLLYQNIRTITFVKMIKSFVRIMHGIIVMPLVSFATHKEPMFQIVPEIHVNNVRFTSSKYIAGTLLKAPNSIESLTQAIEVLDTLGTNMTSLNLSSGFASGATSKGNKI</sequence>
<dbReference type="GO" id="GO:0045927">
    <property type="term" value="P:positive regulation of growth"/>
    <property type="evidence" value="ECO:0007669"/>
    <property type="project" value="InterPro"/>
</dbReference>
<evidence type="ECO:0000259" key="1">
    <source>
        <dbReference type="Pfam" id="PF05003"/>
    </source>
</evidence>
<organism evidence="2 3">
    <name type="scientific">Taxus chinensis</name>
    <name type="common">Chinese yew</name>
    <name type="synonym">Taxus wallichiana var. chinensis</name>
    <dbReference type="NCBI Taxonomy" id="29808"/>
    <lineage>
        <taxon>Eukaryota</taxon>
        <taxon>Viridiplantae</taxon>
        <taxon>Streptophyta</taxon>
        <taxon>Embryophyta</taxon>
        <taxon>Tracheophyta</taxon>
        <taxon>Spermatophyta</taxon>
        <taxon>Pinopsida</taxon>
        <taxon>Pinidae</taxon>
        <taxon>Conifers II</taxon>
        <taxon>Cupressales</taxon>
        <taxon>Taxaceae</taxon>
        <taxon>Taxus</taxon>
    </lineage>
</organism>
<name>A0AA38L1E4_TAXCH</name>
<dbReference type="AlphaFoldDB" id="A0AA38L1E4"/>
<keyword evidence="3" id="KW-1185">Reference proteome</keyword>
<comment type="caution">
    <text evidence="2">The sequence shown here is derived from an EMBL/GenBank/DDBJ whole genome shotgun (WGS) entry which is preliminary data.</text>
</comment>
<dbReference type="InterPro" id="IPR007700">
    <property type="entry name" value="DUF668"/>
</dbReference>
<dbReference type="PANTHER" id="PTHR31730:SF32">
    <property type="entry name" value="PROTEIN PSK SIMULATOR 1"/>
    <property type="match status" value="1"/>
</dbReference>
<accession>A0AA38L1E4</accession>
<dbReference type="InterPro" id="IPR045021">
    <property type="entry name" value="PSI1/2/3"/>
</dbReference>
<dbReference type="Proteomes" id="UP000824469">
    <property type="component" value="Unassembled WGS sequence"/>
</dbReference>
<feature type="non-terminal residue" evidence="2">
    <location>
        <position position="357"/>
    </location>
</feature>